<keyword evidence="5 7" id="KW-0067">ATP-binding</keyword>
<dbReference type="PANTHER" id="PTHR42711">
    <property type="entry name" value="ABC TRANSPORTER ATP-BINDING PROTEIN"/>
    <property type="match status" value="1"/>
</dbReference>
<dbReference type="Gene3D" id="3.40.50.300">
    <property type="entry name" value="P-loop containing nucleotide triphosphate hydrolases"/>
    <property type="match status" value="1"/>
</dbReference>
<dbReference type="InterPro" id="IPR003593">
    <property type="entry name" value="AAA+_ATPase"/>
</dbReference>
<dbReference type="InterPro" id="IPR003439">
    <property type="entry name" value="ABC_transporter-like_ATP-bd"/>
</dbReference>
<evidence type="ECO:0000256" key="3">
    <source>
        <dbReference type="ARBA" id="ARBA00022458"/>
    </source>
</evidence>
<dbReference type="InterPro" id="IPR050763">
    <property type="entry name" value="ABC_transporter_ATP-binding"/>
</dbReference>
<evidence type="ECO:0000259" key="6">
    <source>
        <dbReference type="PROSITE" id="PS50893"/>
    </source>
</evidence>
<proteinExistence type="inferred from homology"/>
<keyword evidence="4" id="KW-0547">Nucleotide-binding</keyword>
<keyword evidence="3" id="KW-0536">Nodulation</keyword>
<evidence type="ECO:0000256" key="2">
    <source>
        <dbReference type="ARBA" id="ARBA00022448"/>
    </source>
</evidence>
<dbReference type="InterPro" id="IPR022467">
    <property type="entry name" value="ABC_transprt_ATP-bd_su_PQQ"/>
</dbReference>
<dbReference type="GO" id="GO:0016887">
    <property type="term" value="F:ATP hydrolysis activity"/>
    <property type="evidence" value="ECO:0007669"/>
    <property type="project" value="InterPro"/>
</dbReference>
<accession>A0AAU7JIK5</accession>
<dbReference type="CDD" id="cd03230">
    <property type="entry name" value="ABC_DR_subfamily_A"/>
    <property type="match status" value="1"/>
</dbReference>
<dbReference type="PROSITE" id="PS50893">
    <property type="entry name" value="ABC_TRANSPORTER_2"/>
    <property type="match status" value="1"/>
</dbReference>
<evidence type="ECO:0000256" key="1">
    <source>
        <dbReference type="ARBA" id="ARBA00005417"/>
    </source>
</evidence>
<protein>
    <submittedName>
        <fullName evidence="7">ABC transporter ATP-binding protein</fullName>
    </submittedName>
</protein>
<evidence type="ECO:0000256" key="4">
    <source>
        <dbReference type="ARBA" id="ARBA00022741"/>
    </source>
</evidence>
<dbReference type="SUPFAM" id="SSF52540">
    <property type="entry name" value="P-loop containing nucleoside triphosphate hydrolases"/>
    <property type="match status" value="1"/>
</dbReference>
<dbReference type="AlphaFoldDB" id="A0AAU7JIK5"/>
<reference evidence="7" key="1">
    <citation type="submission" date="2024-05" db="EMBL/GenBank/DDBJ databases">
        <authorList>
            <person name="Kim S."/>
            <person name="Heo J."/>
            <person name="Choi H."/>
            <person name="Choi Y."/>
            <person name="Kwon S.-W."/>
            <person name="Kim Y."/>
        </authorList>
    </citation>
    <scope>NUCLEOTIDE SEQUENCE</scope>
    <source>
        <strain evidence="7">KACC 23698</strain>
    </source>
</reference>
<comment type="similarity">
    <text evidence="1">Belongs to the ABC transporter superfamily.</text>
</comment>
<dbReference type="PANTHER" id="PTHR42711:SF5">
    <property type="entry name" value="ABC TRANSPORTER ATP-BINDING PROTEIN NATA"/>
    <property type="match status" value="1"/>
</dbReference>
<dbReference type="RefSeq" id="WP_406856751.1">
    <property type="nucleotide sequence ID" value="NZ_CP157484.1"/>
</dbReference>
<evidence type="ECO:0000256" key="5">
    <source>
        <dbReference type="ARBA" id="ARBA00022840"/>
    </source>
</evidence>
<dbReference type="SMART" id="SM00382">
    <property type="entry name" value="AAA"/>
    <property type="match status" value="1"/>
</dbReference>
<organism evidence="7">
    <name type="scientific">Alsobacter sp. KACC 23698</name>
    <dbReference type="NCBI Taxonomy" id="3149229"/>
    <lineage>
        <taxon>Bacteria</taxon>
        <taxon>Pseudomonadati</taxon>
        <taxon>Pseudomonadota</taxon>
        <taxon>Alphaproteobacteria</taxon>
        <taxon>Hyphomicrobiales</taxon>
        <taxon>Alsobacteraceae</taxon>
        <taxon>Alsobacter</taxon>
    </lineage>
</organism>
<sequence length="267" mass="27792">MTAPAPPPPRPEGDPHPVVVLAGLAKSYGRVKALADVSLSLRAGEFTALLGPNGAGKSTLFQILTGLFVPDSGTVSVLGADLSADPTAALARLGVVFQQSALDLDLTVEQNLSYHAGLHGMAPRAARQAIGEALALFGQAGGRRERVRTLSGGTRRKIELARALMTDPALLLLDEPTQGLDPASRRDLVDHVARLTRERGLGVLWATHIVSEVEDADRVVVLHRGRVLDDGAPADIVARHGGASLEAAFLAMTSAPATDEVPAGRAA</sequence>
<gene>
    <name evidence="7" type="ORF">ABEG18_03715</name>
</gene>
<feature type="domain" description="ABC transporter" evidence="6">
    <location>
        <begin position="19"/>
        <end position="249"/>
    </location>
</feature>
<keyword evidence="2" id="KW-0813">Transport</keyword>
<dbReference type="NCBIfam" id="TIGR03864">
    <property type="entry name" value="PQQ_ABC_ATP"/>
    <property type="match status" value="1"/>
</dbReference>
<evidence type="ECO:0000313" key="7">
    <source>
        <dbReference type="EMBL" id="XBO39899.1"/>
    </source>
</evidence>
<dbReference type="EMBL" id="CP157484">
    <property type="protein sequence ID" value="XBO39899.1"/>
    <property type="molecule type" value="Genomic_DNA"/>
</dbReference>
<name>A0AAU7JIK5_9HYPH</name>
<dbReference type="Pfam" id="PF00005">
    <property type="entry name" value="ABC_tran"/>
    <property type="match status" value="1"/>
</dbReference>
<dbReference type="GO" id="GO:0005524">
    <property type="term" value="F:ATP binding"/>
    <property type="evidence" value="ECO:0007669"/>
    <property type="project" value="UniProtKB-KW"/>
</dbReference>
<dbReference type="InterPro" id="IPR027417">
    <property type="entry name" value="P-loop_NTPase"/>
</dbReference>